<keyword evidence="1" id="KW-0732">Signal</keyword>
<reference evidence="2 3" key="1">
    <citation type="submission" date="2019-01" db="EMBL/GenBank/DDBJ databases">
        <title>Draft genome sequence of Psathyrella aberdarensis IHI B618.</title>
        <authorList>
            <person name="Buettner E."/>
            <person name="Kellner H."/>
        </authorList>
    </citation>
    <scope>NUCLEOTIDE SEQUENCE [LARGE SCALE GENOMIC DNA]</scope>
    <source>
        <strain evidence="2 3">IHI B618</strain>
    </source>
</reference>
<sequence>MKVTAANVALLASVLVLPALAVPVPVDYETRDLSTVVDGTLEMRDVLPASLYSRELDDAMVEDLIARMLEEEGLDARDLAELQEREPIFFLGKLFKVARRVGGAIHNAVQNRKNRREFLDDADIEEMIARELGSSEVNLQQREPLFFLSKLFKIGRRVGGAIHNAVQNRKNKRDLGDVETDDLFSRDLDFELLERMAQEEEAQMTLARRGVELLDELD</sequence>
<dbReference type="AlphaFoldDB" id="A0A4Q2D4T3"/>
<comment type="caution">
    <text evidence="2">The sequence shown here is derived from an EMBL/GenBank/DDBJ whole genome shotgun (WGS) entry which is preliminary data.</text>
</comment>
<proteinExistence type="predicted"/>
<feature type="chain" id="PRO_5020884652" evidence="1">
    <location>
        <begin position="22"/>
        <end position="218"/>
    </location>
</feature>
<organism evidence="2 3">
    <name type="scientific">Candolleomyces aberdarensis</name>
    <dbReference type="NCBI Taxonomy" id="2316362"/>
    <lineage>
        <taxon>Eukaryota</taxon>
        <taxon>Fungi</taxon>
        <taxon>Dikarya</taxon>
        <taxon>Basidiomycota</taxon>
        <taxon>Agaricomycotina</taxon>
        <taxon>Agaricomycetes</taxon>
        <taxon>Agaricomycetidae</taxon>
        <taxon>Agaricales</taxon>
        <taxon>Agaricineae</taxon>
        <taxon>Psathyrellaceae</taxon>
        <taxon>Candolleomyces</taxon>
    </lineage>
</organism>
<dbReference type="Proteomes" id="UP000290288">
    <property type="component" value="Unassembled WGS sequence"/>
</dbReference>
<dbReference type="EMBL" id="SDEE01000765">
    <property type="protein sequence ID" value="RXW14099.1"/>
    <property type="molecule type" value="Genomic_DNA"/>
</dbReference>
<feature type="signal peptide" evidence="1">
    <location>
        <begin position="1"/>
        <end position="21"/>
    </location>
</feature>
<evidence type="ECO:0000256" key="1">
    <source>
        <dbReference type="SAM" id="SignalP"/>
    </source>
</evidence>
<accession>A0A4Q2D4T3</accession>
<dbReference type="OrthoDB" id="2922713at2759"/>
<evidence type="ECO:0000313" key="2">
    <source>
        <dbReference type="EMBL" id="RXW14099.1"/>
    </source>
</evidence>
<name>A0A4Q2D4T3_9AGAR</name>
<protein>
    <submittedName>
        <fullName evidence="2">Uncharacterized protein</fullName>
    </submittedName>
</protein>
<evidence type="ECO:0000313" key="3">
    <source>
        <dbReference type="Proteomes" id="UP000290288"/>
    </source>
</evidence>
<gene>
    <name evidence="2" type="ORF">EST38_g11755</name>
</gene>
<keyword evidence="3" id="KW-1185">Reference proteome</keyword>